<dbReference type="EMBL" id="BAABBI010000001">
    <property type="protein sequence ID" value="GAA3775232.1"/>
    <property type="molecule type" value="Genomic_DNA"/>
</dbReference>
<keyword evidence="3" id="KW-1185">Reference proteome</keyword>
<dbReference type="InterPro" id="IPR005184">
    <property type="entry name" value="DUF306_Meta_HslJ"/>
</dbReference>
<dbReference type="Proteomes" id="UP001501456">
    <property type="component" value="Unassembled WGS sequence"/>
</dbReference>
<dbReference type="Pfam" id="PF03724">
    <property type="entry name" value="META"/>
    <property type="match status" value="1"/>
</dbReference>
<proteinExistence type="predicted"/>
<dbReference type="Gene3D" id="2.40.128.270">
    <property type="match status" value="1"/>
</dbReference>
<reference evidence="3" key="1">
    <citation type="journal article" date="2019" name="Int. J. Syst. Evol. Microbiol.">
        <title>The Global Catalogue of Microorganisms (GCM) 10K type strain sequencing project: providing services to taxonomists for standard genome sequencing and annotation.</title>
        <authorList>
            <consortium name="The Broad Institute Genomics Platform"/>
            <consortium name="The Broad Institute Genome Sequencing Center for Infectious Disease"/>
            <person name="Wu L."/>
            <person name="Ma J."/>
        </authorList>
    </citation>
    <scope>NUCLEOTIDE SEQUENCE [LARGE SCALE GENOMIC DNA]</scope>
    <source>
        <strain evidence="3">JCM 17525</strain>
    </source>
</reference>
<organism evidence="2 3">
    <name type="scientific">Corallibacter vietnamensis</name>
    <dbReference type="NCBI Taxonomy" id="904130"/>
    <lineage>
        <taxon>Bacteria</taxon>
        <taxon>Pseudomonadati</taxon>
        <taxon>Bacteroidota</taxon>
        <taxon>Flavobacteriia</taxon>
        <taxon>Flavobacteriales</taxon>
        <taxon>Flavobacteriaceae</taxon>
        <taxon>Corallibacter</taxon>
    </lineage>
</organism>
<gene>
    <name evidence="2" type="ORF">GCM10022271_04220</name>
</gene>
<evidence type="ECO:0000313" key="3">
    <source>
        <dbReference type="Proteomes" id="UP001501456"/>
    </source>
</evidence>
<protein>
    <recommendedName>
        <fullName evidence="1">DUF306 domain-containing protein</fullName>
    </recommendedName>
</protein>
<evidence type="ECO:0000259" key="1">
    <source>
        <dbReference type="Pfam" id="PF03724"/>
    </source>
</evidence>
<accession>A0ABP7GTW7</accession>
<dbReference type="PANTHER" id="PTHR35535">
    <property type="entry name" value="HEAT SHOCK PROTEIN HSLJ"/>
    <property type="match status" value="1"/>
</dbReference>
<feature type="domain" description="DUF306" evidence="1">
    <location>
        <begin position="40"/>
        <end position="134"/>
    </location>
</feature>
<sequence>MKLIIILLNLALLNACGSAKTESSLKSNEERTSSNESLSGTYKIHTLGKNNQIDADLTIRFDEENHRVSGFSGCNQFSGSYTISNNILTFGPLVTTKRFCKRFMDIEQDMLKKLQETNTFSLQGDTLKLLTKDTLLIEASLEKTSNSIAQDSNLTIEYVAISRGYYKSIIINKNTLTVQNSRNETPVSRPLSDKEISSIEKELESLDYKNLKDLEAPSKAHQYDGAAGASLKVTLNGETHQTPTFDAGKPNTTIEPLVAQLLSLSEKVE</sequence>
<name>A0ABP7GTW7_9FLAO</name>
<comment type="caution">
    <text evidence="2">The sequence shown here is derived from an EMBL/GenBank/DDBJ whole genome shotgun (WGS) entry which is preliminary data.</text>
</comment>
<dbReference type="InterPro" id="IPR038670">
    <property type="entry name" value="HslJ-like_sf"/>
</dbReference>
<dbReference type="RefSeq" id="WP_344726573.1">
    <property type="nucleotide sequence ID" value="NZ_BAABBI010000001.1"/>
</dbReference>
<evidence type="ECO:0000313" key="2">
    <source>
        <dbReference type="EMBL" id="GAA3775232.1"/>
    </source>
</evidence>
<dbReference type="InterPro" id="IPR053147">
    <property type="entry name" value="Hsp_HslJ-like"/>
</dbReference>
<dbReference type="PANTHER" id="PTHR35535:SF1">
    <property type="entry name" value="HEAT SHOCK PROTEIN HSLJ"/>
    <property type="match status" value="1"/>
</dbReference>